<evidence type="ECO:0000313" key="1">
    <source>
        <dbReference type="EMBL" id="KAJ7565981.1"/>
    </source>
</evidence>
<sequence>MLDADSKLYSHAHVAGLKRLSARASAGPALPGTRRNVVFSFSNYGRTVIANLKAHNVQIASPLSEEEFERIEATFKFSFPPDLRGILREGLPVGAGFPDWRNGGSQQLRMWVKLPMVGICQAVERGSFWWKGWGPQPKDLDQAAIVARAALKKAPILLPVYGHCYIPTSPNRAGNPLFFIHQLEAFYCGFDVADFFQQELFVLRDHKLPFQLPSLGSSAGKELGSRSASTLGSDKFARFEKSHGGGKGQVGSFGRVRSVSGRLDSGEWNWERSVRDAEAWGRNLDPLARHSGVFGRNSEVSSLSEHEQRFSKSSVSSASSGDHTSWESLDEIPTHKFYSSEALSSTSMISNNESGKAVRRIEFWTDFVEKRQLRSAAALPAHIVAEPIFEEEEDDKMTEFQSSIVPKCLERILDDVSTQLRSGGWKEDDISEIVDASSLTSGGRIQPLDRQSVLEGLALQLDFLSASLRKAGWSVQDVAETISFDLALYERQRKPRLKLTPELAARIGPLAAYAAKA</sequence>
<name>A0ACC2EHK5_DIPCM</name>
<organism evidence="1 2">
    <name type="scientific">Diphasiastrum complanatum</name>
    <name type="common">Issler's clubmoss</name>
    <name type="synonym">Lycopodium complanatum</name>
    <dbReference type="NCBI Taxonomy" id="34168"/>
    <lineage>
        <taxon>Eukaryota</taxon>
        <taxon>Viridiplantae</taxon>
        <taxon>Streptophyta</taxon>
        <taxon>Embryophyta</taxon>
        <taxon>Tracheophyta</taxon>
        <taxon>Lycopodiopsida</taxon>
        <taxon>Lycopodiales</taxon>
        <taxon>Lycopodiaceae</taxon>
        <taxon>Lycopodioideae</taxon>
        <taxon>Diphasiastrum</taxon>
    </lineage>
</organism>
<accession>A0ACC2EHK5</accession>
<proteinExistence type="predicted"/>
<reference evidence="2" key="1">
    <citation type="journal article" date="2024" name="Proc. Natl. Acad. Sci. U.S.A.">
        <title>Extraordinary preservation of gene collinearity over three hundred million years revealed in homosporous lycophytes.</title>
        <authorList>
            <person name="Li C."/>
            <person name="Wickell D."/>
            <person name="Kuo L.Y."/>
            <person name="Chen X."/>
            <person name="Nie B."/>
            <person name="Liao X."/>
            <person name="Peng D."/>
            <person name="Ji J."/>
            <person name="Jenkins J."/>
            <person name="Williams M."/>
            <person name="Shu S."/>
            <person name="Plott C."/>
            <person name="Barry K."/>
            <person name="Rajasekar S."/>
            <person name="Grimwood J."/>
            <person name="Han X."/>
            <person name="Sun S."/>
            <person name="Hou Z."/>
            <person name="He W."/>
            <person name="Dai G."/>
            <person name="Sun C."/>
            <person name="Schmutz J."/>
            <person name="Leebens-Mack J.H."/>
            <person name="Li F.W."/>
            <person name="Wang L."/>
        </authorList>
    </citation>
    <scope>NUCLEOTIDE SEQUENCE [LARGE SCALE GENOMIC DNA]</scope>
    <source>
        <strain evidence="2">cv. PW_Plant_1</strain>
    </source>
</reference>
<keyword evidence="2" id="KW-1185">Reference proteome</keyword>
<comment type="caution">
    <text evidence="1">The sequence shown here is derived from an EMBL/GenBank/DDBJ whole genome shotgun (WGS) entry which is preliminary data.</text>
</comment>
<evidence type="ECO:0000313" key="2">
    <source>
        <dbReference type="Proteomes" id="UP001162992"/>
    </source>
</evidence>
<gene>
    <name evidence="1" type="ORF">O6H91_02G083800</name>
</gene>
<protein>
    <submittedName>
        <fullName evidence="1">Uncharacterized protein</fullName>
    </submittedName>
</protein>
<dbReference type="EMBL" id="CM055093">
    <property type="protein sequence ID" value="KAJ7565981.1"/>
    <property type="molecule type" value="Genomic_DNA"/>
</dbReference>
<dbReference type="Proteomes" id="UP001162992">
    <property type="component" value="Chromosome 2"/>
</dbReference>